<gene>
    <name evidence="2" type="ORF">FN924_08885</name>
</gene>
<keyword evidence="1" id="KW-0812">Transmembrane</keyword>
<feature type="transmembrane region" description="Helical" evidence="1">
    <location>
        <begin position="7"/>
        <end position="25"/>
    </location>
</feature>
<accession>A0A516KFV2</accession>
<keyword evidence="1" id="KW-0472">Membrane</keyword>
<dbReference type="Proteomes" id="UP000315215">
    <property type="component" value="Chromosome"/>
</dbReference>
<dbReference type="KEGG" id="aqt:FN924_08885"/>
<evidence type="ECO:0000313" key="3">
    <source>
        <dbReference type="Proteomes" id="UP000315215"/>
    </source>
</evidence>
<feature type="transmembrane region" description="Helical" evidence="1">
    <location>
        <begin position="31"/>
        <end position="48"/>
    </location>
</feature>
<sequence>MITIGFMSSIEFLFIYLGVLLAQDYSVVNSLVEWSITVLLTFGAWLWYRKNRLKRVINDFGSS</sequence>
<evidence type="ECO:0000256" key="1">
    <source>
        <dbReference type="SAM" id="Phobius"/>
    </source>
</evidence>
<dbReference type="EMBL" id="CP041666">
    <property type="protein sequence ID" value="QDP40278.1"/>
    <property type="molecule type" value="Genomic_DNA"/>
</dbReference>
<keyword evidence="3" id="KW-1185">Reference proteome</keyword>
<name>A0A516KFV2_9BACI</name>
<organism evidence="2 3">
    <name type="scientific">Radiobacillus deserti</name>
    <dbReference type="NCBI Taxonomy" id="2594883"/>
    <lineage>
        <taxon>Bacteria</taxon>
        <taxon>Bacillati</taxon>
        <taxon>Bacillota</taxon>
        <taxon>Bacilli</taxon>
        <taxon>Bacillales</taxon>
        <taxon>Bacillaceae</taxon>
        <taxon>Radiobacillus</taxon>
    </lineage>
</organism>
<dbReference type="AlphaFoldDB" id="A0A516KFV2"/>
<reference evidence="2 3" key="1">
    <citation type="submission" date="2019-07" db="EMBL/GenBank/DDBJ databases">
        <authorList>
            <person name="Li J."/>
        </authorList>
    </citation>
    <scope>NUCLEOTIDE SEQUENCE [LARGE SCALE GENOMIC DNA]</scope>
    <source>
        <strain evidence="2 3">TKL69</strain>
    </source>
</reference>
<keyword evidence="1" id="KW-1133">Transmembrane helix</keyword>
<proteinExistence type="predicted"/>
<protein>
    <submittedName>
        <fullName evidence="2">Uncharacterized protein</fullName>
    </submittedName>
</protein>
<evidence type="ECO:0000313" key="2">
    <source>
        <dbReference type="EMBL" id="QDP40278.1"/>
    </source>
</evidence>